<accession>A0AAV2FZ96</accession>
<dbReference type="PANTHER" id="PTHR43977">
    <property type="entry name" value="STRUCTURAL MAINTENANCE OF CHROMOSOMES PROTEIN 3"/>
    <property type="match status" value="1"/>
</dbReference>
<evidence type="ECO:0000259" key="1">
    <source>
        <dbReference type="Pfam" id="PF02463"/>
    </source>
</evidence>
<reference evidence="2 3" key="1">
    <citation type="submission" date="2024-04" db="EMBL/GenBank/DDBJ databases">
        <authorList>
            <person name="Fracassetti M."/>
        </authorList>
    </citation>
    <scope>NUCLEOTIDE SEQUENCE [LARGE SCALE GENOMIC DNA]</scope>
</reference>
<dbReference type="InterPro" id="IPR003395">
    <property type="entry name" value="RecF/RecN/SMC_N"/>
</dbReference>
<feature type="domain" description="RecF/RecN/SMC N-terminal" evidence="1">
    <location>
        <begin position="2"/>
        <end position="89"/>
    </location>
</feature>
<dbReference type="Proteomes" id="UP001497516">
    <property type="component" value="Chromosome 7"/>
</dbReference>
<protein>
    <recommendedName>
        <fullName evidence="1">RecF/RecN/SMC N-terminal domain-containing protein</fullName>
    </recommendedName>
</protein>
<dbReference type="EMBL" id="OZ034820">
    <property type="protein sequence ID" value="CAL1403713.1"/>
    <property type="molecule type" value="Genomic_DNA"/>
</dbReference>
<dbReference type="AlphaFoldDB" id="A0AAV2FZ96"/>
<gene>
    <name evidence="2" type="ORF">LTRI10_LOCUS43621</name>
</gene>
<dbReference type="GO" id="GO:0051276">
    <property type="term" value="P:chromosome organization"/>
    <property type="evidence" value="ECO:0007669"/>
    <property type="project" value="UniProtKB-ARBA"/>
</dbReference>
<dbReference type="InterPro" id="IPR027417">
    <property type="entry name" value="P-loop_NTPase"/>
</dbReference>
<evidence type="ECO:0000313" key="2">
    <source>
        <dbReference type="EMBL" id="CAL1403713.1"/>
    </source>
</evidence>
<organism evidence="2 3">
    <name type="scientific">Linum trigynum</name>
    <dbReference type="NCBI Taxonomy" id="586398"/>
    <lineage>
        <taxon>Eukaryota</taxon>
        <taxon>Viridiplantae</taxon>
        <taxon>Streptophyta</taxon>
        <taxon>Embryophyta</taxon>
        <taxon>Tracheophyta</taxon>
        <taxon>Spermatophyta</taxon>
        <taxon>Magnoliopsida</taxon>
        <taxon>eudicotyledons</taxon>
        <taxon>Gunneridae</taxon>
        <taxon>Pentapetalae</taxon>
        <taxon>rosids</taxon>
        <taxon>fabids</taxon>
        <taxon>Malpighiales</taxon>
        <taxon>Linaceae</taxon>
        <taxon>Linum</taxon>
    </lineage>
</organism>
<name>A0AAV2FZ96_9ROSI</name>
<keyword evidence="3" id="KW-1185">Reference proteome</keyword>
<dbReference type="Gene3D" id="3.40.50.300">
    <property type="entry name" value="P-loop containing nucleotide triphosphate hydrolases"/>
    <property type="match status" value="1"/>
</dbReference>
<proteinExistence type="predicted"/>
<evidence type="ECO:0000313" key="3">
    <source>
        <dbReference type="Proteomes" id="UP001497516"/>
    </source>
</evidence>
<dbReference type="SUPFAM" id="SSF52540">
    <property type="entry name" value="P-loop containing nucleoside triphosphate hydrolases"/>
    <property type="match status" value="1"/>
</dbReference>
<sequence length="126" mass="14315">MYIKQVIIEGFKSYREQVATETFSPKVNCVVGANGSGKSNFFHAIRFVLSDLFQNLRSEDRHTLLHEGAGHQVLSAFVEIVFDNSDNRIPVMLFSLQDLLLGFQFLIRLVVGVLWRDDLGDVNLIK</sequence>
<dbReference type="Pfam" id="PF02463">
    <property type="entry name" value="SMC_N"/>
    <property type="match status" value="1"/>
</dbReference>